<organism evidence="3 4">
    <name type="scientific">Belnapia rosea</name>
    <dbReference type="NCBI Taxonomy" id="938405"/>
    <lineage>
        <taxon>Bacteria</taxon>
        <taxon>Pseudomonadati</taxon>
        <taxon>Pseudomonadota</taxon>
        <taxon>Alphaproteobacteria</taxon>
        <taxon>Acetobacterales</taxon>
        <taxon>Roseomonadaceae</taxon>
        <taxon>Belnapia</taxon>
    </lineage>
</organism>
<feature type="transmembrane region" description="Helical" evidence="2">
    <location>
        <begin position="60"/>
        <end position="80"/>
    </location>
</feature>
<evidence type="ECO:0000313" key="3">
    <source>
        <dbReference type="EMBL" id="SDD15932.1"/>
    </source>
</evidence>
<sequence length="83" mass="8929">MPETSEPTPPEQPAAEPCPFTIPAPPRHPISSRRIAPEPVVEPRPATLRNTEDEIDLRDFALALALVFAPAAILLSFAILPGP</sequence>
<feature type="region of interest" description="Disordered" evidence="1">
    <location>
        <begin position="1"/>
        <end position="47"/>
    </location>
</feature>
<evidence type="ECO:0000256" key="2">
    <source>
        <dbReference type="SAM" id="Phobius"/>
    </source>
</evidence>
<gene>
    <name evidence="3" type="ORF">SAMN04487779_100518</name>
</gene>
<dbReference type="STRING" id="938405.SAMN02927895_02543"/>
<proteinExistence type="predicted"/>
<keyword evidence="2" id="KW-1133">Transmembrane helix</keyword>
<accession>A0A1G6SG95</accession>
<keyword evidence="2" id="KW-0472">Membrane</keyword>
<reference evidence="3 4" key="1">
    <citation type="submission" date="2016-10" db="EMBL/GenBank/DDBJ databases">
        <authorList>
            <person name="de Groot N.N."/>
        </authorList>
    </citation>
    <scope>NUCLEOTIDE SEQUENCE [LARGE SCALE GENOMIC DNA]</scope>
    <source>
        <strain evidence="3 4">CPCC 100156</strain>
    </source>
</reference>
<keyword evidence="4" id="KW-1185">Reference proteome</keyword>
<evidence type="ECO:0000313" key="4">
    <source>
        <dbReference type="Proteomes" id="UP000198925"/>
    </source>
</evidence>
<protein>
    <submittedName>
        <fullName evidence="3">Uncharacterized protein</fullName>
    </submittedName>
</protein>
<dbReference type="AlphaFoldDB" id="A0A1G6SG95"/>
<dbReference type="EMBL" id="FMZX01000005">
    <property type="protein sequence ID" value="SDD15932.1"/>
    <property type="molecule type" value="Genomic_DNA"/>
</dbReference>
<keyword evidence="2" id="KW-0812">Transmembrane</keyword>
<evidence type="ECO:0000256" key="1">
    <source>
        <dbReference type="SAM" id="MobiDB-lite"/>
    </source>
</evidence>
<name>A0A1G6SG95_9PROT</name>
<dbReference type="Proteomes" id="UP000198925">
    <property type="component" value="Unassembled WGS sequence"/>
</dbReference>
<dbReference type="RefSeq" id="WP_090663291.1">
    <property type="nucleotide sequence ID" value="NZ_FMZX01000005.1"/>
</dbReference>